<dbReference type="EMBL" id="CADCTW010000049">
    <property type="protein sequence ID" value="CAA9306640.1"/>
    <property type="molecule type" value="Genomic_DNA"/>
</dbReference>
<sequence>PPSGAVLAEASRRSPRLGEAAADRAAEALRVSLADEDPRVRDTALWALGEIGGGDERGGVILGGSTTATGVESALEGPGF</sequence>
<dbReference type="InterPro" id="IPR011989">
    <property type="entry name" value="ARM-like"/>
</dbReference>
<accession>A0A6J4KJ77</accession>
<dbReference type="SUPFAM" id="SSF48371">
    <property type="entry name" value="ARM repeat"/>
    <property type="match status" value="1"/>
</dbReference>
<evidence type="ECO:0008006" key="2">
    <source>
        <dbReference type="Google" id="ProtNLM"/>
    </source>
</evidence>
<gene>
    <name evidence="1" type="ORF">AVDCRST_MAG68-867</name>
</gene>
<feature type="non-terminal residue" evidence="1">
    <location>
        <position position="1"/>
    </location>
</feature>
<dbReference type="AlphaFoldDB" id="A0A6J4KJ77"/>
<evidence type="ECO:0000313" key="1">
    <source>
        <dbReference type="EMBL" id="CAA9306640.1"/>
    </source>
</evidence>
<dbReference type="InterPro" id="IPR016024">
    <property type="entry name" value="ARM-type_fold"/>
</dbReference>
<dbReference type="Pfam" id="PF13646">
    <property type="entry name" value="HEAT_2"/>
    <property type="match status" value="1"/>
</dbReference>
<reference evidence="1" key="1">
    <citation type="submission" date="2020-02" db="EMBL/GenBank/DDBJ databases">
        <authorList>
            <person name="Meier V. D."/>
        </authorList>
    </citation>
    <scope>NUCLEOTIDE SEQUENCE</scope>
    <source>
        <strain evidence="1">AVDCRST_MAG68</strain>
    </source>
</reference>
<organism evidence="1">
    <name type="scientific">uncultured Gemmatimonadota bacterium</name>
    <dbReference type="NCBI Taxonomy" id="203437"/>
    <lineage>
        <taxon>Bacteria</taxon>
        <taxon>Pseudomonadati</taxon>
        <taxon>Gemmatimonadota</taxon>
        <taxon>environmental samples</taxon>
    </lineage>
</organism>
<dbReference type="Gene3D" id="1.25.10.10">
    <property type="entry name" value="Leucine-rich Repeat Variant"/>
    <property type="match status" value="1"/>
</dbReference>
<name>A0A6J4KJ77_9BACT</name>
<proteinExistence type="predicted"/>
<protein>
    <recommendedName>
        <fullName evidence="2">HEAT repeat domain-containing protein</fullName>
    </recommendedName>
</protein>